<evidence type="ECO:0000313" key="2">
    <source>
        <dbReference type="EMBL" id="KFB09535.1"/>
    </source>
</evidence>
<proteinExistence type="predicted"/>
<name>A0A084U999_9HYPH</name>
<evidence type="ECO:0008006" key="4">
    <source>
        <dbReference type="Google" id="ProtNLM"/>
    </source>
</evidence>
<organism evidence="2 3">
    <name type="scientific">Nitratireductor basaltis</name>
    <dbReference type="NCBI Taxonomy" id="472175"/>
    <lineage>
        <taxon>Bacteria</taxon>
        <taxon>Pseudomonadati</taxon>
        <taxon>Pseudomonadota</taxon>
        <taxon>Alphaproteobacteria</taxon>
        <taxon>Hyphomicrobiales</taxon>
        <taxon>Phyllobacteriaceae</taxon>
        <taxon>Nitratireductor</taxon>
    </lineage>
</organism>
<dbReference type="AlphaFoldDB" id="A0A084U999"/>
<feature type="region of interest" description="Disordered" evidence="1">
    <location>
        <begin position="40"/>
        <end position="68"/>
    </location>
</feature>
<dbReference type="STRING" id="472175.EL18_00551"/>
<protein>
    <recommendedName>
        <fullName evidence="4">DUF3775 domain-containing protein</fullName>
    </recommendedName>
</protein>
<dbReference type="eggNOG" id="ENOG5032ZE4">
    <property type="taxonomic scope" value="Bacteria"/>
</dbReference>
<dbReference type="InterPro" id="IPR022254">
    <property type="entry name" value="DUF3775"/>
</dbReference>
<reference evidence="2 3" key="1">
    <citation type="submission" date="2014-05" db="EMBL/GenBank/DDBJ databases">
        <title>Draft Genome Sequence of Nitratireductor basaltis Strain UMTGB225, A Marine Bacterium Isolated from Green Barrel Tunicate.</title>
        <authorList>
            <person name="Gan H.Y."/>
        </authorList>
    </citation>
    <scope>NUCLEOTIDE SEQUENCE [LARGE SCALE GENOMIC DNA]</scope>
    <source>
        <strain evidence="2 3">UMTGB225</strain>
    </source>
</reference>
<dbReference type="Proteomes" id="UP000053675">
    <property type="component" value="Unassembled WGS sequence"/>
</dbReference>
<evidence type="ECO:0000313" key="3">
    <source>
        <dbReference type="Proteomes" id="UP000053675"/>
    </source>
</evidence>
<dbReference type="PATRIC" id="fig|472175.3.peg.571"/>
<dbReference type="Pfam" id="PF12616">
    <property type="entry name" value="DUF3775"/>
    <property type="match status" value="1"/>
</dbReference>
<comment type="caution">
    <text evidence="2">The sequence shown here is derived from an EMBL/GenBank/DDBJ whole genome shotgun (WGS) entry which is preliminary data.</text>
</comment>
<accession>A0A084U999</accession>
<dbReference type="EMBL" id="JMQM01000001">
    <property type="protein sequence ID" value="KFB09535.1"/>
    <property type="molecule type" value="Genomic_DNA"/>
</dbReference>
<keyword evidence="3" id="KW-1185">Reference proteome</keyword>
<sequence>MIRSRPAKEWDLSIDPDTVRFLAAKARMLSAAVNDDYEDGHEHEIEITGDGKDSHQHGGLAEEEEDDLTEAEFRELVADLNVDEATDLLALALIGRADFEASELADARAAAASRINKRLAGYLLSMPMLGDWLDDALEQIGA</sequence>
<evidence type="ECO:0000256" key="1">
    <source>
        <dbReference type="SAM" id="MobiDB-lite"/>
    </source>
</evidence>
<feature type="compositionally biased region" description="Basic and acidic residues" evidence="1">
    <location>
        <begin position="40"/>
        <end position="56"/>
    </location>
</feature>
<gene>
    <name evidence="2" type="ORF">EL18_00551</name>
</gene>